<evidence type="ECO:0000313" key="14">
    <source>
        <dbReference type="Proteomes" id="UP000055014"/>
    </source>
</evidence>
<feature type="binding site" evidence="9">
    <location>
        <position position="13"/>
    </location>
    <ligand>
        <name>NADPH</name>
        <dbReference type="ChEBI" id="CHEBI:57783"/>
    </ligand>
</feature>
<dbReference type="PANTHER" id="PTHR30525">
    <property type="entry name" value="1-DEOXY-D-XYLULOSE 5-PHOSPHATE REDUCTOISOMERASE"/>
    <property type="match status" value="1"/>
</dbReference>
<feature type="domain" description="1-deoxy-D-xylulose 5-phosphate reductoisomerase C-terminal" evidence="11">
    <location>
        <begin position="140"/>
        <end position="221"/>
    </location>
</feature>
<dbReference type="EMBL" id="LGGW01000081">
    <property type="protein sequence ID" value="KUK89574.1"/>
    <property type="molecule type" value="Genomic_DNA"/>
</dbReference>
<feature type="domain" description="1-deoxy-D-xylulose 5-phosphate reductoisomerase N-terminal" evidence="10">
    <location>
        <begin position="5"/>
        <end position="126"/>
    </location>
</feature>
<dbReference type="NCBIfam" id="TIGR00243">
    <property type="entry name" value="Dxr"/>
    <property type="match status" value="1"/>
</dbReference>
<dbReference type="Gene3D" id="3.40.50.720">
    <property type="entry name" value="NAD(P)-binding Rossmann-like Domain"/>
    <property type="match status" value="1"/>
</dbReference>
<dbReference type="PANTHER" id="PTHR30525:SF0">
    <property type="entry name" value="1-DEOXY-D-XYLULOSE 5-PHOSPHATE REDUCTOISOMERASE, CHLOROPLASTIC"/>
    <property type="match status" value="1"/>
</dbReference>
<dbReference type="EC" id="1.1.1.267" evidence="9"/>
<evidence type="ECO:0000313" key="13">
    <source>
        <dbReference type="EMBL" id="KUK89574.1"/>
    </source>
</evidence>
<comment type="similarity">
    <text evidence="2 9">Belongs to the DXR family.</text>
</comment>
<feature type="binding site" evidence="9">
    <location>
        <position position="213"/>
    </location>
    <ligand>
        <name>Mn(2+)</name>
        <dbReference type="ChEBI" id="CHEBI:29035"/>
    </ligand>
</feature>
<dbReference type="SUPFAM" id="SSF69055">
    <property type="entry name" value="1-deoxy-D-xylulose-5-phosphate reductoisomerase, C-terminal domain"/>
    <property type="match status" value="1"/>
</dbReference>
<dbReference type="Gene3D" id="1.10.1740.10">
    <property type="match status" value="1"/>
</dbReference>
<feature type="binding site" evidence="9">
    <location>
        <position position="14"/>
    </location>
    <ligand>
        <name>NADPH</name>
        <dbReference type="ChEBI" id="CHEBI:57783"/>
    </ligand>
</feature>
<dbReference type="InterPro" id="IPR013512">
    <property type="entry name" value="DXP_reductoisomerase_N"/>
</dbReference>
<feature type="binding site" evidence="9">
    <location>
        <position position="36"/>
    </location>
    <ligand>
        <name>NADPH</name>
        <dbReference type="ChEBI" id="CHEBI:57783"/>
    </ligand>
</feature>
<evidence type="ECO:0000256" key="9">
    <source>
        <dbReference type="HAMAP-Rule" id="MF_00183"/>
    </source>
</evidence>
<dbReference type="GO" id="GO:0030145">
    <property type="term" value="F:manganese ion binding"/>
    <property type="evidence" value="ECO:0007669"/>
    <property type="project" value="TreeGrafter"/>
</dbReference>
<evidence type="ECO:0000256" key="8">
    <source>
        <dbReference type="ARBA" id="ARBA00048543"/>
    </source>
</evidence>
<dbReference type="InterPro" id="IPR036291">
    <property type="entry name" value="NAD(P)-bd_dom_sf"/>
</dbReference>
<evidence type="ECO:0000256" key="5">
    <source>
        <dbReference type="ARBA" id="ARBA00023002"/>
    </source>
</evidence>
<dbReference type="Proteomes" id="UP000055014">
    <property type="component" value="Unassembled WGS sequence"/>
</dbReference>
<comment type="caution">
    <text evidence="9">Lacks conserved residue(s) required for the propagation of feature annotation.</text>
</comment>
<feature type="binding site" evidence="9">
    <location>
        <position position="146"/>
    </location>
    <ligand>
        <name>1-deoxy-D-xylulose 5-phosphate</name>
        <dbReference type="ChEBI" id="CHEBI:57792"/>
    </ligand>
</feature>
<comment type="caution">
    <text evidence="13">The sequence shown here is derived from an EMBL/GenBank/DDBJ whole genome shotgun (WGS) entry which is preliminary data.</text>
</comment>
<dbReference type="InterPro" id="IPR036169">
    <property type="entry name" value="DXPR_C_sf"/>
</dbReference>
<dbReference type="Pfam" id="PF08436">
    <property type="entry name" value="DXP_redisom_C"/>
    <property type="match status" value="1"/>
</dbReference>
<evidence type="ECO:0000259" key="12">
    <source>
        <dbReference type="Pfam" id="PF13288"/>
    </source>
</evidence>
<dbReference type="UniPathway" id="UPA00056">
    <property type="reaction ID" value="UER00092"/>
</dbReference>
<evidence type="ECO:0000256" key="2">
    <source>
        <dbReference type="ARBA" id="ARBA00006825"/>
    </source>
</evidence>
<feature type="binding site" evidence="9">
    <location>
        <position position="145"/>
    </location>
    <ligand>
        <name>1-deoxy-D-xylulose 5-phosphate</name>
        <dbReference type="ChEBI" id="CHEBI:57792"/>
    </ligand>
</feature>
<dbReference type="Pfam" id="PF02670">
    <property type="entry name" value="DXP_reductoisom"/>
    <property type="match status" value="1"/>
</dbReference>
<keyword evidence="5 9" id="KW-0560">Oxidoreductase</keyword>
<evidence type="ECO:0000259" key="11">
    <source>
        <dbReference type="Pfam" id="PF08436"/>
    </source>
</evidence>
<dbReference type="InterPro" id="IPR013644">
    <property type="entry name" value="DXP_reductoisomerase_C"/>
</dbReference>
<gene>
    <name evidence="9" type="primary">dxr</name>
    <name evidence="13" type="ORF">XE02_0961</name>
</gene>
<evidence type="ECO:0000259" key="10">
    <source>
        <dbReference type="Pfam" id="PF02670"/>
    </source>
</evidence>
<comment type="cofactor">
    <cofactor evidence="9">
        <name>Mg(2+)</name>
        <dbReference type="ChEBI" id="CHEBI:18420"/>
    </cofactor>
    <cofactor evidence="9">
        <name>Mn(2+)</name>
        <dbReference type="ChEBI" id="CHEBI:29035"/>
    </cofactor>
</comment>
<feature type="binding site" evidence="9">
    <location>
        <position position="146"/>
    </location>
    <ligand>
        <name>Mn(2+)</name>
        <dbReference type="ChEBI" id="CHEBI:29035"/>
    </ligand>
</feature>
<feature type="binding site" evidence="9">
    <location>
        <position position="197"/>
    </location>
    <ligand>
        <name>NADPH</name>
        <dbReference type="ChEBI" id="CHEBI:57783"/>
    </ligand>
</feature>
<feature type="domain" description="DXP reductoisomerase C-terminal" evidence="12">
    <location>
        <begin position="254"/>
        <end position="366"/>
    </location>
</feature>
<sequence length="378" mass="41945">MKKRLAVLGSTGSIGSQTLEIVDKIEEIEIVAISCGHNFASFSKQLSKFHPKFAATLERNEDLVDSFPGTTFFHGEEGIETMLEKSRPDYAMLAVSGAAGLRFSLKAAEVCSRLCLANKESIVCGGNLLLEKCASEEVELIPVDSEHSGLFQLLDGTIRPERILITASGGALRDWPKEKIHQASPEDVMKHPVWSMGNRITVDSASMVNKGLEVIEAKYLFGFDSSEIDTYICRNSFVHAGVVYNDGVVKLHVGRPDMRIPISYSLTYPARNNLFGEERIVGIPIVLEELQQDRFPALTLAREICGTVSKQIAYNAADEIAVHAFMKGRMPFGSIYNIIERTVAGTDDQNPTDYSQIIEIDSFARRLAKEEVNRWYCQ</sequence>
<proteinExistence type="inferred from homology"/>
<keyword evidence="4 9" id="KW-0521">NADP</keyword>
<feature type="binding site" evidence="9">
    <location>
        <position position="118"/>
    </location>
    <ligand>
        <name>NADPH</name>
        <dbReference type="ChEBI" id="CHEBI:57783"/>
    </ligand>
</feature>
<accession>A0A117M820</accession>
<feature type="binding site" evidence="9">
    <location>
        <position position="119"/>
    </location>
    <ligand>
        <name>1-deoxy-D-xylulose 5-phosphate</name>
        <dbReference type="ChEBI" id="CHEBI:57792"/>
    </ligand>
</feature>
<dbReference type="AlphaFoldDB" id="A0A117M820"/>
<keyword evidence="13" id="KW-0413">Isomerase</keyword>
<comment type="pathway">
    <text evidence="1 9">Isoprenoid biosynthesis; isopentenyl diphosphate biosynthesis via DXP pathway; isopentenyl diphosphate from 1-deoxy-D-xylulose 5-phosphate: step 1/6.</text>
</comment>
<keyword evidence="7 9" id="KW-0414">Isoprene biosynthesis</keyword>
<feature type="binding site" evidence="9">
    <location>
        <position position="144"/>
    </location>
    <ligand>
        <name>Mn(2+)</name>
        <dbReference type="ChEBI" id="CHEBI:29035"/>
    </ligand>
</feature>
<reference evidence="14" key="1">
    <citation type="journal article" date="2015" name="MBio">
        <title>Genome-Resolved Metagenomic Analysis Reveals Roles for Candidate Phyla and Other Microbial Community Members in Biogeochemical Transformations in Oil Reservoirs.</title>
        <authorList>
            <person name="Hu P."/>
            <person name="Tom L."/>
            <person name="Singh A."/>
            <person name="Thomas B.C."/>
            <person name="Baker B.J."/>
            <person name="Piceno Y.M."/>
            <person name="Andersen G.L."/>
            <person name="Banfield J.F."/>
        </authorList>
    </citation>
    <scope>NUCLEOTIDE SEQUENCE [LARGE SCALE GENOMIC DNA]</scope>
</reference>
<dbReference type="GO" id="GO:0030604">
    <property type="term" value="F:1-deoxy-D-xylulose-5-phosphate reductoisomerase activity"/>
    <property type="evidence" value="ECO:0007669"/>
    <property type="project" value="UniProtKB-UniRule"/>
</dbReference>
<feature type="binding site" evidence="9">
    <location>
        <position position="11"/>
    </location>
    <ligand>
        <name>NADPH</name>
        <dbReference type="ChEBI" id="CHEBI:57783"/>
    </ligand>
</feature>
<dbReference type="SUPFAM" id="SSF55347">
    <property type="entry name" value="Glyceraldehyde-3-phosphate dehydrogenase-like, C-terminal domain"/>
    <property type="match status" value="1"/>
</dbReference>
<feature type="binding site" evidence="9">
    <location>
        <position position="213"/>
    </location>
    <ligand>
        <name>1-deoxy-D-xylulose 5-phosphate</name>
        <dbReference type="ChEBI" id="CHEBI:57792"/>
    </ligand>
</feature>
<name>A0A117M820_9BACT</name>
<dbReference type="Pfam" id="PF13288">
    <property type="entry name" value="DXPR_C"/>
    <property type="match status" value="1"/>
</dbReference>
<dbReference type="HAMAP" id="MF_00183">
    <property type="entry name" value="DXP_reductoisom"/>
    <property type="match status" value="1"/>
</dbReference>
<keyword evidence="3 9" id="KW-0479">Metal-binding</keyword>
<feature type="binding site" evidence="9">
    <location>
        <position position="168"/>
    </location>
    <ligand>
        <name>1-deoxy-D-xylulose 5-phosphate</name>
        <dbReference type="ChEBI" id="CHEBI:57792"/>
    </ligand>
</feature>
<evidence type="ECO:0000256" key="4">
    <source>
        <dbReference type="ARBA" id="ARBA00022857"/>
    </source>
</evidence>
<evidence type="ECO:0000256" key="7">
    <source>
        <dbReference type="ARBA" id="ARBA00023229"/>
    </source>
</evidence>
<protein>
    <recommendedName>
        <fullName evidence="9">1-deoxy-D-xylulose 5-phosphate reductoisomerase</fullName>
        <shortName evidence="9">DXP reductoisomerase</shortName>
        <ecNumber evidence="9">1.1.1.267</ecNumber>
    </recommendedName>
    <alternativeName>
        <fullName evidence="9">1-deoxyxylulose-5-phosphate reductoisomerase</fullName>
    </alternativeName>
    <alternativeName>
        <fullName evidence="9">2-C-methyl-D-erythritol 4-phosphate synthase</fullName>
    </alternativeName>
</protein>
<feature type="binding site" evidence="9">
    <location>
        <position position="12"/>
    </location>
    <ligand>
        <name>NADPH</name>
        <dbReference type="ChEBI" id="CHEBI:57783"/>
    </ligand>
</feature>
<feature type="binding site" evidence="9">
    <location>
        <position position="38"/>
    </location>
    <ligand>
        <name>NADPH</name>
        <dbReference type="ChEBI" id="CHEBI:57783"/>
    </ligand>
</feature>
<feature type="binding site" evidence="9">
    <location>
        <position position="210"/>
    </location>
    <ligand>
        <name>1-deoxy-D-xylulose 5-phosphate</name>
        <dbReference type="ChEBI" id="CHEBI:57792"/>
    </ligand>
</feature>
<keyword evidence="6 9" id="KW-0464">Manganese</keyword>
<dbReference type="GO" id="GO:0016853">
    <property type="term" value="F:isomerase activity"/>
    <property type="evidence" value="ECO:0007669"/>
    <property type="project" value="UniProtKB-KW"/>
</dbReference>
<dbReference type="InterPro" id="IPR003821">
    <property type="entry name" value="DXP_reductoisomerase"/>
</dbReference>
<dbReference type="GO" id="GO:0070402">
    <property type="term" value="F:NADPH binding"/>
    <property type="evidence" value="ECO:0007669"/>
    <property type="project" value="InterPro"/>
</dbReference>
<evidence type="ECO:0000256" key="1">
    <source>
        <dbReference type="ARBA" id="ARBA00005094"/>
    </source>
</evidence>
<dbReference type="GO" id="GO:0051484">
    <property type="term" value="P:isopentenyl diphosphate biosynthetic process, methylerythritol 4-phosphate pathway involved in terpenoid biosynthetic process"/>
    <property type="evidence" value="ECO:0007669"/>
    <property type="project" value="TreeGrafter"/>
</dbReference>
<organism evidence="13 14">
    <name type="scientific">Mesotoga infera</name>
    <dbReference type="NCBI Taxonomy" id="1236046"/>
    <lineage>
        <taxon>Bacteria</taxon>
        <taxon>Thermotogati</taxon>
        <taxon>Thermotogota</taxon>
        <taxon>Thermotogae</taxon>
        <taxon>Kosmotogales</taxon>
        <taxon>Kosmotogaceae</taxon>
        <taxon>Mesotoga</taxon>
    </lineage>
</organism>
<feature type="binding site" evidence="9">
    <location>
        <position position="204"/>
    </location>
    <ligand>
        <name>1-deoxy-D-xylulose 5-phosphate</name>
        <dbReference type="ChEBI" id="CHEBI:57792"/>
    </ligand>
</feature>
<feature type="binding site" evidence="9">
    <location>
        <position position="120"/>
    </location>
    <ligand>
        <name>NADPH</name>
        <dbReference type="ChEBI" id="CHEBI:57783"/>
    </ligand>
</feature>
<feature type="binding site" evidence="9">
    <location>
        <position position="191"/>
    </location>
    <ligand>
        <name>1-deoxy-D-xylulose 5-phosphate</name>
        <dbReference type="ChEBI" id="CHEBI:57792"/>
    </ligand>
</feature>
<keyword evidence="9" id="KW-0460">Magnesium</keyword>
<evidence type="ECO:0000256" key="6">
    <source>
        <dbReference type="ARBA" id="ARBA00023211"/>
    </source>
</evidence>
<dbReference type="SUPFAM" id="SSF51735">
    <property type="entry name" value="NAD(P)-binding Rossmann-fold domains"/>
    <property type="match status" value="1"/>
</dbReference>
<dbReference type="PATRIC" id="fig|1236046.5.peg.692"/>
<evidence type="ECO:0000256" key="3">
    <source>
        <dbReference type="ARBA" id="ARBA00022723"/>
    </source>
</evidence>
<comment type="function">
    <text evidence="9">Catalyzes the NADPH-dependent rearrangement and reduction of 1-deoxy-D-xylulose-5-phosphate (DXP) to 2-C-methyl-D-erythritol 4-phosphate (MEP).</text>
</comment>
<comment type="catalytic activity">
    <reaction evidence="8">
        <text>2-C-methyl-D-erythritol 4-phosphate + NADP(+) = 1-deoxy-D-xylulose 5-phosphate + NADPH + H(+)</text>
        <dbReference type="Rhea" id="RHEA:13717"/>
        <dbReference type="ChEBI" id="CHEBI:15378"/>
        <dbReference type="ChEBI" id="CHEBI:57783"/>
        <dbReference type="ChEBI" id="CHEBI:57792"/>
        <dbReference type="ChEBI" id="CHEBI:58262"/>
        <dbReference type="ChEBI" id="CHEBI:58349"/>
        <dbReference type="EC" id="1.1.1.267"/>
    </reaction>
    <physiologicalReaction direction="right-to-left" evidence="8">
        <dbReference type="Rhea" id="RHEA:13719"/>
    </physiologicalReaction>
</comment>
<dbReference type="InterPro" id="IPR026877">
    <property type="entry name" value="DXPR_C"/>
</dbReference>
<dbReference type="PIRSF" id="PIRSF006205">
    <property type="entry name" value="Dxp_reductismrs"/>
    <property type="match status" value="1"/>
</dbReference>
<feature type="binding site" evidence="9">
    <location>
        <position position="209"/>
    </location>
    <ligand>
        <name>1-deoxy-D-xylulose 5-phosphate</name>
        <dbReference type="ChEBI" id="CHEBI:57792"/>
    </ligand>
</feature>